<evidence type="ECO:0000256" key="2">
    <source>
        <dbReference type="ARBA" id="ARBA00022481"/>
    </source>
</evidence>
<organism evidence="5 6">
    <name type="scientific">Alkalibacillus flavidus</name>
    <dbReference type="NCBI Taxonomy" id="546021"/>
    <lineage>
        <taxon>Bacteria</taxon>
        <taxon>Bacillati</taxon>
        <taxon>Bacillota</taxon>
        <taxon>Bacilli</taxon>
        <taxon>Bacillales</taxon>
        <taxon>Bacillaceae</taxon>
        <taxon>Alkalibacillus</taxon>
    </lineage>
</organism>
<dbReference type="InterPro" id="IPR000983">
    <property type="entry name" value="Bac_GSPG_pilin"/>
</dbReference>
<keyword evidence="2" id="KW-0488">Methylation</keyword>
<evidence type="ECO:0000313" key="5">
    <source>
        <dbReference type="EMBL" id="MET3683123.1"/>
    </source>
</evidence>
<dbReference type="PROSITE" id="PS00409">
    <property type="entry name" value="PROKAR_NTER_METHYL"/>
    <property type="match status" value="1"/>
</dbReference>
<dbReference type="InterPro" id="IPR012902">
    <property type="entry name" value="N_methyl_site"/>
</dbReference>
<evidence type="ECO:0000313" key="6">
    <source>
        <dbReference type="Proteomes" id="UP001549167"/>
    </source>
</evidence>
<protein>
    <submittedName>
        <fullName evidence="5">Type IV pilus assembly protein PilA</fullName>
    </submittedName>
</protein>
<evidence type="ECO:0000256" key="3">
    <source>
        <dbReference type="ARBA" id="ARBA00023287"/>
    </source>
</evidence>
<name>A0ABV2KU62_9BACI</name>
<feature type="transmembrane region" description="Helical" evidence="4">
    <location>
        <begin position="12"/>
        <end position="39"/>
    </location>
</feature>
<dbReference type="NCBIfam" id="TIGR02532">
    <property type="entry name" value="IV_pilin_GFxxxE"/>
    <property type="match status" value="1"/>
</dbReference>
<reference evidence="5 6" key="1">
    <citation type="submission" date="2024-06" db="EMBL/GenBank/DDBJ databases">
        <title>Genomic Encyclopedia of Type Strains, Phase IV (KMG-IV): sequencing the most valuable type-strain genomes for metagenomic binning, comparative biology and taxonomic classification.</title>
        <authorList>
            <person name="Goeker M."/>
        </authorList>
    </citation>
    <scope>NUCLEOTIDE SEQUENCE [LARGE SCALE GENOMIC DNA]</scope>
    <source>
        <strain evidence="5 6">DSM 23520</strain>
    </source>
</reference>
<keyword evidence="6" id="KW-1185">Reference proteome</keyword>
<proteinExistence type="predicted"/>
<dbReference type="SUPFAM" id="SSF54523">
    <property type="entry name" value="Pili subunits"/>
    <property type="match status" value="1"/>
</dbReference>
<dbReference type="Gene3D" id="3.30.700.10">
    <property type="entry name" value="Glycoprotein, Type 4 Pilin"/>
    <property type="match status" value="1"/>
</dbReference>
<keyword evidence="3" id="KW-0178">Competence</keyword>
<dbReference type="RefSeq" id="WP_354219716.1">
    <property type="nucleotide sequence ID" value="NZ_JBEPMX010000005.1"/>
</dbReference>
<dbReference type="Proteomes" id="UP001549167">
    <property type="component" value="Unassembled WGS sequence"/>
</dbReference>
<dbReference type="Pfam" id="PF07963">
    <property type="entry name" value="N_methyl"/>
    <property type="match status" value="1"/>
</dbReference>
<evidence type="ECO:0000256" key="1">
    <source>
        <dbReference type="ARBA" id="ARBA00004241"/>
    </source>
</evidence>
<dbReference type="PRINTS" id="PR00813">
    <property type="entry name" value="BCTERIALGSPG"/>
</dbReference>
<dbReference type="InterPro" id="IPR045584">
    <property type="entry name" value="Pilin-like"/>
</dbReference>
<keyword evidence="4" id="KW-1133">Transmembrane helix</keyword>
<accession>A0ABV2KU62</accession>
<keyword evidence="4" id="KW-0472">Membrane</keyword>
<evidence type="ECO:0000256" key="4">
    <source>
        <dbReference type="SAM" id="Phobius"/>
    </source>
</evidence>
<dbReference type="EMBL" id="JBEPMX010000005">
    <property type="protein sequence ID" value="MET3683123.1"/>
    <property type="molecule type" value="Genomic_DNA"/>
</dbReference>
<comment type="caution">
    <text evidence="5">The sequence shown here is derived from an EMBL/GenBank/DDBJ whole genome shotgun (WGS) entry which is preliminary data.</text>
</comment>
<comment type="subcellular location">
    <subcellularLocation>
        <location evidence="1">Cell surface</location>
    </subcellularLocation>
</comment>
<sequence>MFKHILKNQRGITLIELLAVVVILGIIALIAVPTIAGVIEDSRYDSVKSTAINVIEAAELYATTNDETDSVDLSTLESNGYIDMSGYSEGDDDDDDDISVNVSGTPYTISGTLSDGNVSINFTNASVETINSASGSDLRGQEKDPATISEG</sequence>
<gene>
    <name evidence="5" type="ORF">ABID56_001214</name>
</gene>
<keyword evidence="4" id="KW-0812">Transmembrane</keyword>